<dbReference type="InterPro" id="IPR017930">
    <property type="entry name" value="Myb_dom"/>
</dbReference>
<dbReference type="SMART" id="SM00717">
    <property type="entry name" value="SANT"/>
    <property type="match status" value="1"/>
</dbReference>
<feature type="compositionally biased region" description="Basic and acidic residues" evidence="1">
    <location>
        <begin position="367"/>
        <end position="378"/>
    </location>
</feature>
<dbReference type="GO" id="GO:0000126">
    <property type="term" value="C:transcription factor TFIIIB complex"/>
    <property type="evidence" value="ECO:0007669"/>
    <property type="project" value="TreeGrafter"/>
</dbReference>
<accession>A0A9P7UWC6</accession>
<dbReference type="PANTHER" id="PTHR22929">
    <property type="entry name" value="RNA POLYMERASE III TRANSCRIPTION INITIATION FACTOR B"/>
    <property type="match status" value="1"/>
</dbReference>
<dbReference type="GO" id="GO:0001156">
    <property type="term" value="F:TFIIIC-class transcription factor complex binding"/>
    <property type="evidence" value="ECO:0007669"/>
    <property type="project" value="TreeGrafter"/>
</dbReference>
<comment type="caution">
    <text evidence="5">The sequence shown here is derived from an EMBL/GenBank/DDBJ whole genome shotgun (WGS) entry which is preliminary data.</text>
</comment>
<protein>
    <recommendedName>
        <fullName evidence="7">Myb-like domain-containing protein</fullName>
    </recommendedName>
</protein>
<dbReference type="PROSITE" id="PS51294">
    <property type="entry name" value="HTH_MYB"/>
    <property type="match status" value="1"/>
</dbReference>
<feature type="domain" description="HTH myb-type" evidence="4">
    <location>
        <begin position="472"/>
        <end position="526"/>
    </location>
</feature>
<feature type="compositionally biased region" description="Polar residues" evidence="1">
    <location>
        <begin position="136"/>
        <end position="155"/>
    </location>
</feature>
<dbReference type="InterPro" id="IPR039467">
    <property type="entry name" value="TFIIIB_B''_Myb"/>
</dbReference>
<feature type="domain" description="Myb-like" evidence="2">
    <location>
        <begin position="472"/>
        <end position="519"/>
    </location>
</feature>
<dbReference type="GO" id="GO:0070898">
    <property type="term" value="P:RNA polymerase III preinitiation complex assembly"/>
    <property type="evidence" value="ECO:0007669"/>
    <property type="project" value="TreeGrafter"/>
</dbReference>
<dbReference type="Gene3D" id="1.10.10.60">
    <property type="entry name" value="Homeodomain-like"/>
    <property type="match status" value="1"/>
</dbReference>
<feature type="compositionally biased region" description="Acidic residues" evidence="1">
    <location>
        <begin position="215"/>
        <end position="224"/>
    </location>
</feature>
<dbReference type="RefSeq" id="XP_043011979.1">
    <property type="nucleotide sequence ID" value="XM_043150889.1"/>
</dbReference>
<feature type="compositionally biased region" description="Polar residues" evidence="1">
    <location>
        <begin position="401"/>
        <end position="413"/>
    </location>
</feature>
<dbReference type="SUPFAM" id="SSF46689">
    <property type="entry name" value="Homeodomain-like"/>
    <property type="match status" value="1"/>
</dbReference>
<dbReference type="Proteomes" id="UP001049176">
    <property type="component" value="Chromosome 3"/>
</dbReference>
<feature type="compositionally biased region" description="Polar residues" evidence="1">
    <location>
        <begin position="56"/>
        <end position="77"/>
    </location>
</feature>
<dbReference type="EMBL" id="CM032183">
    <property type="protein sequence ID" value="KAG7095509.1"/>
    <property type="molecule type" value="Genomic_DNA"/>
</dbReference>
<feature type="compositionally biased region" description="Polar residues" evidence="1">
    <location>
        <begin position="111"/>
        <end position="121"/>
    </location>
</feature>
<dbReference type="PANTHER" id="PTHR22929:SF0">
    <property type="entry name" value="TRANSCRIPTION FACTOR TFIIIB COMPONENT B'' HOMOLOG"/>
    <property type="match status" value="1"/>
</dbReference>
<evidence type="ECO:0000313" key="5">
    <source>
        <dbReference type="EMBL" id="KAG7095509.1"/>
    </source>
</evidence>
<feature type="region of interest" description="Disordered" evidence="1">
    <location>
        <begin position="548"/>
        <end position="627"/>
    </location>
</feature>
<sequence length="627" mass="68776">MTSRVQKGNAVFRPLAKQRSRPTPAPPSQTSVNNEYLGATSTAPSSPTAPSQPQTVVDQRQQTQAQGPLQRTNTVIPLSTPIGVPLSFSPPAAQTQAPSIVPSSSSHHPTRIQTYPRSTPVSLPSPAPPQIQSSARSWSQTQAPVSNNLVTTQVTNDNSNNNEPSSSEVHSRTTTAAEQSGEQRDASQIVIDGIDDKTTENKRTKRKRTSTATIEETEGEEDGNEMIVDGSEAAEPRTSKKKSRPKAKASSSGTKPKRTTRKSTPDPSSPTDGSSTKTSAWKRTRRSHSQTPSPFDPSTDPGAELDPTLTTMAALCEDTGRGRVSSKAVEILSNHEAWKKERKERRVRLKMMMERKKYGLAEEEEEERRAGKEKELSKVLEQADNGNLLSPAPGLNPEEPANSNGNPDDFDYSQSLQHSRFKVQVRIGPNGETIIDEESLVVDRVEGEQGEGEYEKVIESDMTKFVNSGTYGKRFRGSRWSKEETELFYDALAQYGENYELISYILPGRDRKACKNKFKAEDKRDPGRINQYLNNRIPVDIKTLARMTGKDFSGPTPQISLPPPIRSPEDTSGANAAPEPNSISLAERGRKEKQGNSSASKRSRSRTTVLEDGVEVLGDVDAYAMDD</sequence>
<dbReference type="CDD" id="cd00167">
    <property type="entry name" value="SANT"/>
    <property type="match status" value="1"/>
</dbReference>
<dbReference type="Pfam" id="PF15963">
    <property type="entry name" value="Myb_DNA-bind_7"/>
    <property type="match status" value="1"/>
</dbReference>
<dbReference type="OrthoDB" id="272624at2759"/>
<evidence type="ECO:0000313" key="6">
    <source>
        <dbReference type="Proteomes" id="UP001049176"/>
    </source>
</evidence>
<dbReference type="GeneID" id="66075324"/>
<gene>
    <name evidence="5" type="ORF">E1B28_006248</name>
</gene>
<evidence type="ECO:0000259" key="3">
    <source>
        <dbReference type="PROSITE" id="PS51293"/>
    </source>
</evidence>
<dbReference type="InterPro" id="IPR017884">
    <property type="entry name" value="SANT_dom"/>
</dbReference>
<proteinExistence type="predicted"/>
<dbReference type="PROSITE" id="PS51293">
    <property type="entry name" value="SANT"/>
    <property type="match status" value="1"/>
</dbReference>
<feature type="region of interest" description="Disordered" evidence="1">
    <location>
        <begin position="1"/>
        <end position="308"/>
    </location>
</feature>
<dbReference type="AlphaFoldDB" id="A0A9P7UWC6"/>
<organism evidence="5 6">
    <name type="scientific">Marasmius oreades</name>
    <name type="common">fairy-ring Marasmius</name>
    <dbReference type="NCBI Taxonomy" id="181124"/>
    <lineage>
        <taxon>Eukaryota</taxon>
        <taxon>Fungi</taxon>
        <taxon>Dikarya</taxon>
        <taxon>Basidiomycota</taxon>
        <taxon>Agaricomycotina</taxon>
        <taxon>Agaricomycetes</taxon>
        <taxon>Agaricomycetidae</taxon>
        <taxon>Agaricales</taxon>
        <taxon>Marasmiineae</taxon>
        <taxon>Marasmiaceae</taxon>
        <taxon>Marasmius</taxon>
    </lineage>
</organism>
<evidence type="ECO:0000259" key="4">
    <source>
        <dbReference type="PROSITE" id="PS51294"/>
    </source>
</evidence>
<dbReference type="PROSITE" id="PS50090">
    <property type="entry name" value="MYB_LIKE"/>
    <property type="match status" value="1"/>
</dbReference>
<feature type="domain" description="SANT" evidence="3">
    <location>
        <begin position="478"/>
        <end position="526"/>
    </location>
</feature>
<reference evidence="5" key="1">
    <citation type="journal article" date="2021" name="Genome Biol. Evol.">
        <title>The assembled and annotated genome of the fairy-ring fungus Marasmius oreades.</title>
        <authorList>
            <person name="Hiltunen M."/>
            <person name="Ament-Velasquez S.L."/>
            <person name="Johannesson H."/>
        </authorList>
    </citation>
    <scope>NUCLEOTIDE SEQUENCE</scope>
    <source>
        <strain evidence="5">03SP1</strain>
    </source>
</reference>
<feature type="compositionally biased region" description="Low complexity" evidence="1">
    <location>
        <begin position="265"/>
        <end position="279"/>
    </location>
</feature>
<feature type="region of interest" description="Disordered" evidence="1">
    <location>
        <begin position="359"/>
        <end position="413"/>
    </location>
</feature>
<evidence type="ECO:0008006" key="7">
    <source>
        <dbReference type="Google" id="ProtNLM"/>
    </source>
</evidence>
<evidence type="ECO:0000259" key="2">
    <source>
        <dbReference type="PROSITE" id="PS50090"/>
    </source>
</evidence>
<keyword evidence="6" id="KW-1185">Reference proteome</keyword>
<feature type="compositionally biased region" description="Low complexity" evidence="1">
    <location>
        <begin position="39"/>
        <end position="55"/>
    </location>
</feature>
<dbReference type="InterPro" id="IPR001005">
    <property type="entry name" value="SANT/Myb"/>
</dbReference>
<feature type="compositionally biased region" description="Low complexity" evidence="1">
    <location>
        <begin position="156"/>
        <end position="168"/>
    </location>
</feature>
<dbReference type="KEGG" id="more:E1B28_006248"/>
<dbReference type="InterPro" id="IPR009057">
    <property type="entry name" value="Homeodomain-like_sf"/>
</dbReference>
<name>A0A9P7UWC6_9AGAR</name>
<evidence type="ECO:0000256" key="1">
    <source>
        <dbReference type="SAM" id="MobiDB-lite"/>
    </source>
</evidence>